<evidence type="ECO:0000313" key="1">
    <source>
        <dbReference type="EMBL" id="EUB55035.1"/>
    </source>
</evidence>
<evidence type="ECO:0000313" key="2">
    <source>
        <dbReference type="Proteomes" id="UP000019149"/>
    </source>
</evidence>
<dbReference type="STRING" id="6210.W6U1R0"/>
<dbReference type="KEGG" id="egl:EGR_10107"/>
<comment type="caution">
    <text evidence="1">The sequence shown here is derived from an EMBL/GenBank/DDBJ whole genome shotgun (WGS) entry which is preliminary data.</text>
</comment>
<dbReference type="EMBL" id="APAU02000190">
    <property type="protein sequence ID" value="EUB55035.1"/>
    <property type="molecule type" value="Genomic_DNA"/>
</dbReference>
<organism evidence="1 2">
    <name type="scientific">Echinococcus granulosus</name>
    <name type="common">Hydatid tapeworm</name>
    <dbReference type="NCBI Taxonomy" id="6210"/>
    <lineage>
        <taxon>Eukaryota</taxon>
        <taxon>Metazoa</taxon>
        <taxon>Spiralia</taxon>
        <taxon>Lophotrochozoa</taxon>
        <taxon>Platyhelminthes</taxon>
        <taxon>Cestoda</taxon>
        <taxon>Eucestoda</taxon>
        <taxon>Cyclophyllidea</taxon>
        <taxon>Taeniidae</taxon>
        <taxon>Echinococcus</taxon>
        <taxon>Echinococcus granulosus group</taxon>
    </lineage>
</organism>
<sequence length="217" mass="23753">MGGVGEWLLLPFLQYHSDNSVISLCGPPHSDACFPTSSRSSSMLSLIGGIHNEAEILLIWPQHCSVDLHLGTWLVIFSLEMHCIVKIAPSPDDPLHQELERVERMPQALYRHPDAKEKEGVIGKEFVWKVEVTAQRPSTEARGLESFTLPDHITSKTRVAAPSLCTVPRKVGKRDGGVGEVSGSDINNTSTTLGTPQLADKQARTCPTINFAIAYLC</sequence>
<reference evidence="1 2" key="1">
    <citation type="journal article" date="2013" name="Nat. Genet.">
        <title>The genome of the hydatid tapeworm Echinococcus granulosus.</title>
        <authorList>
            <person name="Zheng H."/>
            <person name="Zhang W."/>
            <person name="Zhang L."/>
            <person name="Zhang Z."/>
            <person name="Li J."/>
            <person name="Lu G."/>
            <person name="Zhu Y."/>
            <person name="Wang Y."/>
            <person name="Huang Y."/>
            <person name="Liu J."/>
            <person name="Kang H."/>
            <person name="Chen J."/>
            <person name="Wang L."/>
            <person name="Chen A."/>
            <person name="Yu S."/>
            <person name="Gao Z."/>
            <person name="Jin L."/>
            <person name="Gu W."/>
            <person name="Wang Z."/>
            <person name="Zhao L."/>
            <person name="Shi B."/>
            <person name="Wen H."/>
            <person name="Lin R."/>
            <person name="Jones M.K."/>
            <person name="Brejova B."/>
            <person name="Vinar T."/>
            <person name="Zhao G."/>
            <person name="McManus D.P."/>
            <person name="Chen Z."/>
            <person name="Zhou Y."/>
            <person name="Wang S."/>
        </authorList>
    </citation>
    <scope>NUCLEOTIDE SEQUENCE [LARGE SCALE GENOMIC DNA]</scope>
</reference>
<dbReference type="AlphaFoldDB" id="W6U1R0"/>
<proteinExistence type="predicted"/>
<protein>
    <submittedName>
        <fullName evidence="1">Uncharacterized protein</fullName>
    </submittedName>
</protein>
<keyword evidence="2" id="KW-1185">Reference proteome</keyword>
<accession>W6U1R0</accession>
<dbReference type="CTD" id="36345822"/>
<gene>
    <name evidence="1" type="ORF">EGR_10107</name>
</gene>
<name>W6U1R0_ECHGR</name>
<dbReference type="Proteomes" id="UP000019149">
    <property type="component" value="Unassembled WGS sequence"/>
</dbReference>
<dbReference type="GeneID" id="36345822"/>
<dbReference type="RefSeq" id="XP_024346231.1">
    <property type="nucleotide sequence ID" value="XM_024499356.1"/>
</dbReference>